<dbReference type="AlphaFoldDB" id="A0A5Q4YV21"/>
<evidence type="ECO:0000313" key="3">
    <source>
        <dbReference type="Proteomes" id="UP000325811"/>
    </source>
</evidence>
<name>A0A5Q4YV21_9BURK</name>
<keyword evidence="3" id="KW-1185">Reference proteome</keyword>
<dbReference type="EMBL" id="LR699553">
    <property type="protein sequence ID" value="VVD27952.1"/>
    <property type="molecule type" value="Genomic_DNA"/>
</dbReference>
<dbReference type="Proteomes" id="UP000325811">
    <property type="component" value="Chromosome I"/>
</dbReference>
<dbReference type="KEGG" id="pdio:PDMSB3_1496"/>
<organism evidence="2 3">
    <name type="scientific">Paraburkholderia dioscoreae</name>
    <dbReference type="NCBI Taxonomy" id="2604047"/>
    <lineage>
        <taxon>Bacteria</taxon>
        <taxon>Pseudomonadati</taxon>
        <taxon>Pseudomonadota</taxon>
        <taxon>Betaproteobacteria</taxon>
        <taxon>Burkholderiales</taxon>
        <taxon>Burkholderiaceae</taxon>
        <taxon>Paraburkholderia</taxon>
    </lineage>
</organism>
<protein>
    <submittedName>
        <fullName evidence="2">Uncharacterized protein</fullName>
    </submittedName>
</protein>
<feature type="region of interest" description="Disordered" evidence="1">
    <location>
        <begin position="1"/>
        <end position="21"/>
    </location>
</feature>
<reference evidence="2 3" key="1">
    <citation type="submission" date="2019-08" db="EMBL/GenBank/DDBJ databases">
        <authorList>
            <person name="Herpell B J."/>
        </authorList>
    </citation>
    <scope>NUCLEOTIDE SEQUENCE [LARGE SCALE GENOMIC DNA]</scope>
    <source>
        <strain evidence="3">Msb3</strain>
    </source>
</reference>
<sequence>MKHFLVPTRHPQVTKQPALQRREQCVTMAREQGYKPFRHQGGKFRRHDSLPRRNGRRETYETRDNGFLHTFRISIVFVFQIYYSEVFG</sequence>
<evidence type="ECO:0000256" key="1">
    <source>
        <dbReference type="SAM" id="MobiDB-lite"/>
    </source>
</evidence>
<evidence type="ECO:0000313" key="2">
    <source>
        <dbReference type="EMBL" id="VVD27952.1"/>
    </source>
</evidence>
<accession>A0A5Q4YV21</accession>
<gene>
    <name evidence="2" type="ORF">PDMSB3_1496</name>
</gene>
<proteinExistence type="predicted"/>